<dbReference type="GO" id="GO:0005737">
    <property type="term" value="C:cytoplasm"/>
    <property type="evidence" value="ECO:0007669"/>
    <property type="project" value="TreeGrafter"/>
</dbReference>
<protein>
    <recommendedName>
        <fullName evidence="5">Glycosyltransferase 2-like domain-containing protein</fullName>
    </recommendedName>
</protein>
<dbReference type="GO" id="GO:0016757">
    <property type="term" value="F:glycosyltransferase activity"/>
    <property type="evidence" value="ECO:0007669"/>
    <property type="project" value="TreeGrafter"/>
</dbReference>
<keyword evidence="3" id="KW-0472">Membrane</keyword>
<evidence type="ECO:0000256" key="2">
    <source>
        <dbReference type="ARBA" id="ARBA00022692"/>
    </source>
</evidence>
<evidence type="ECO:0000313" key="4">
    <source>
        <dbReference type="EMBL" id="QHU29734.1"/>
    </source>
</evidence>
<keyword evidence="2" id="KW-0812">Transmembrane</keyword>
<evidence type="ECO:0000256" key="3">
    <source>
        <dbReference type="ARBA" id="ARBA00022989"/>
    </source>
</evidence>
<name>A0A6C0LJK3_9ZZZZ</name>
<dbReference type="Pfam" id="PF13704">
    <property type="entry name" value="Glyco_tranf_2_4"/>
    <property type="match status" value="1"/>
</dbReference>
<comment type="subcellular location">
    <subcellularLocation>
        <location evidence="1">Membrane</location>
        <topology evidence="1">Single-pass membrane protein</topology>
    </subcellularLocation>
</comment>
<dbReference type="AlphaFoldDB" id="A0A6C0LJK3"/>
<evidence type="ECO:0008006" key="5">
    <source>
        <dbReference type="Google" id="ProtNLM"/>
    </source>
</evidence>
<dbReference type="PANTHER" id="PTHR21461:SF69">
    <property type="entry name" value="GLYCOSYLTRANSFERASE FAMILY 92 PROTEIN"/>
    <property type="match status" value="1"/>
</dbReference>
<proteinExistence type="predicted"/>
<keyword evidence="3" id="KW-1133">Transmembrane helix</keyword>
<dbReference type="EMBL" id="MN740494">
    <property type="protein sequence ID" value="QHU29734.1"/>
    <property type="molecule type" value="Genomic_DNA"/>
</dbReference>
<dbReference type="GO" id="GO:0016020">
    <property type="term" value="C:membrane"/>
    <property type="evidence" value="ECO:0007669"/>
    <property type="project" value="UniProtKB-SubCell"/>
</dbReference>
<reference evidence="4" key="1">
    <citation type="journal article" date="2020" name="Nature">
        <title>Giant virus diversity and host interactions through global metagenomics.</title>
        <authorList>
            <person name="Schulz F."/>
            <person name="Roux S."/>
            <person name="Paez-Espino D."/>
            <person name="Jungbluth S."/>
            <person name="Walsh D.A."/>
            <person name="Denef V.J."/>
            <person name="McMahon K.D."/>
            <person name="Konstantinidis K.T."/>
            <person name="Eloe-Fadrosh E.A."/>
            <person name="Kyrpides N.C."/>
            <person name="Woyke T."/>
        </authorList>
    </citation>
    <scope>NUCLEOTIDE SEQUENCE</scope>
    <source>
        <strain evidence="4">GVMAG-M-3300027804-48</strain>
    </source>
</reference>
<sequence length="271" mass="31890">MDNINIFPVILCLAKNEYNYIEEFVKYHLALGFKHIILYDNQDIPETYSKILEKYLDKMTIFHVAGNDHELAIQYMILKHFNEIVSSQIKNTVTHVAHIDIDEYITLKKHPNIIEFIKEYIKGDCTGIGMNWRFFGSSGHTTYSTEPITKRFTKCDSKGDKHIKTLCDIRHLVGFINPHIAQLKEGYIKSTNGDILYSPFNPNICLDVIQLNHYKCKTFHEYKIIRMRGRADFKKEKQVPYDLKLLEEEFKSYDLNETEDLTAKQFYESII</sequence>
<evidence type="ECO:0000256" key="1">
    <source>
        <dbReference type="ARBA" id="ARBA00004167"/>
    </source>
</evidence>
<dbReference type="PANTHER" id="PTHR21461">
    <property type="entry name" value="GLYCOSYLTRANSFERASE FAMILY 92 PROTEIN"/>
    <property type="match status" value="1"/>
</dbReference>
<organism evidence="4">
    <name type="scientific">viral metagenome</name>
    <dbReference type="NCBI Taxonomy" id="1070528"/>
    <lineage>
        <taxon>unclassified sequences</taxon>
        <taxon>metagenomes</taxon>
        <taxon>organismal metagenomes</taxon>
    </lineage>
</organism>
<accession>A0A6C0LJK3</accession>